<dbReference type="SUPFAM" id="SSF49313">
    <property type="entry name" value="Cadherin-like"/>
    <property type="match status" value="2"/>
</dbReference>
<dbReference type="Gene3D" id="2.60.40.10">
    <property type="entry name" value="Immunoglobulins"/>
    <property type="match status" value="2"/>
</dbReference>
<feature type="domain" description="LamG-like jellyroll fold" evidence="5">
    <location>
        <begin position="509"/>
        <end position="640"/>
    </location>
</feature>
<dbReference type="InterPro" id="IPR012334">
    <property type="entry name" value="Pectin_lyas_fold"/>
</dbReference>
<dbReference type="SUPFAM" id="SSF49464">
    <property type="entry name" value="Carboxypeptidase regulatory domain-like"/>
    <property type="match status" value="1"/>
</dbReference>
<dbReference type="SUPFAM" id="SSF49899">
    <property type="entry name" value="Concanavalin A-like lectins/glucanases"/>
    <property type="match status" value="1"/>
</dbReference>
<dbReference type="InterPro" id="IPR013320">
    <property type="entry name" value="ConA-like_dom_sf"/>
</dbReference>
<dbReference type="Gene3D" id="2.60.120.200">
    <property type="match status" value="1"/>
</dbReference>
<dbReference type="Pfam" id="PF13229">
    <property type="entry name" value="Beta_helix"/>
    <property type="match status" value="3"/>
</dbReference>
<dbReference type="PROSITE" id="PS51257">
    <property type="entry name" value="PROKAR_LIPOPROTEIN"/>
    <property type="match status" value="1"/>
</dbReference>
<feature type="signal peptide" evidence="4">
    <location>
        <begin position="1"/>
        <end position="26"/>
    </location>
</feature>
<evidence type="ECO:0000313" key="6">
    <source>
        <dbReference type="EMBL" id="ACL03505.1"/>
    </source>
</evidence>
<protein>
    <submittedName>
        <fullName evidence="6">Ig family protein</fullName>
    </submittedName>
</protein>
<dbReference type="HOGENOM" id="CLU_224009_0_0_7"/>
<dbReference type="InterPro" id="IPR008969">
    <property type="entry name" value="CarboxyPept-like_regulatory"/>
</dbReference>
<reference evidence="6 7" key="1">
    <citation type="journal article" date="2012" name="Environ. Microbiol.">
        <title>The genome sequence of Desulfatibacillum alkenivorans AK-01: a blueprint for anaerobic alkane oxidation.</title>
        <authorList>
            <person name="Callaghan A.V."/>
            <person name="Morris B.E."/>
            <person name="Pereira I.A."/>
            <person name="McInerney M.J."/>
            <person name="Austin R.N."/>
            <person name="Groves J.T."/>
            <person name="Kukor J.J."/>
            <person name="Suflita J.M."/>
            <person name="Young L.Y."/>
            <person name="Zylstra G.J."/>
            <person name="Wawrik B."/>
        </authorList>
    </citation>
    <scope>NUCLEOTIDE SEQUENCE [LARGE SCALE GENOMIC DNA]</scope>
    <source>
        <strain evidence="6 7">AK-01</strain>
    </source>
</reference>
<proteinExistence type="predicted"/>
<keyword evidence="7" id="KW-1185">Reference proteome</keyword>
<dbReference type="RefSeq" id="WP_012610939.1">
    <property type="nucleotide sequence ID" value="NC_011768.1"/>
</dbReference>
<feature type="region of interest" description="Disordered" evidence="3">
    <location>
        <begin position="4000"/>
        <end position="4031"/>
    </location>
</feature>
<dbReference type="Pfam" id="PF05345">
    <property type="entry name" value="He_PIG"/>
    <property type="match status" value="1"/>
</dbReference>
<dbReference type="Gene3D" id="2.160.20.10">
    <property type="entry name" value="Single-stranded right-handed beta-helix, Pectin lyase-like"/>
    <property type="match status" value="3"/>
</dbReference>
<dbReference type="InterPro" id="IPR006558">
    <property type="entry name" value="LamG-like"/>
</dbReference>
<dbReference type="GO" id="GO:0016020">
    <property type="term" value="C:membrane"/>
    <property type="evidence" value="ECO:0007669"/>
    <property type="project" value="InterPro"/>
</dbReference>
<dbReference type="eggNOG" id="COG3055">
    <property type="taxonomic scope" value="Bacteria"/>
</dbReference>
<evidence type="ECO:0000259" key="5">
    <source>
        <dbReference type="SMART" id="SM00560"/>
    </source>
</evidence>
<evidence type="ECO:0000256" key="4">
    <source>
        <dbReference type="SAM" id="SignalP"/>
    </source>
</evidence>
<dbReference type="InterPro" id="IPR006626">
    <property type="entry name" value="PbH1"/>
</dbReference>
<dbReference type="eggNOG" id="COG0823">
    <property type="taxonomic scope" value="Bacteria"/>
</dbReference>
<dbReference type="InterPro" id="IPR013783">
    <property type="entry name" value="Ig-like_fold"/>
</dbReference>
<dbReference type="PANTHER" id="PTHR47635:SF2">
    <property type="entry name" value="LAMG-LIKE JELLYROLL FOLD DOMAIN-CONTAINING PROTEIN"/>
    <property type="match status" value="1"/>
</dbReference>
<feature type="chain" id="PRO_5002872288" evidence="4">
    <location>
        <begin position="27"/>
        <end position="4075"/>
    </location>
</feature>
<evidence type="ECO:0000313" key="7">
    <source>
        <dbReference type="Proteomes" id="UP000000739"/>
    </source>
</evidence>
<dbReference type="InterPro" id="IPR011050">
    <property type="entry name" value="Pectin_lyase_fold/virulence"/>
</dbReference>
<evidence type="ECO:0000256" key="3">
    <source>
        <dbReference type="SAM" id="MobiDB-lite"/>
    </source>
</evidence>
<dbReference type="InterPro" id="IPR039448">
    <property type="entry name" value="Beta_helix"/>
</dbReference>
<evidence type="ECO:0000256" key="2">
    <source>
        <dbReference type="ARBA" id="ARBA00023157"/>
    </source>
</evidence>
<feature type="compositionally biased region" description="Polar residues" evidence="3">
    <location>
        <begin position="4019"/>
        <end position="4029"/>
    </location>
</feature>
<organism evidence="6 7">
    <name type="scientific">Desulfatibacillum aliphaticivorans</name>
    <dbReference type="NCBI Taxonomy" id="218208"/>
    <lineage>
        <taxon>Bacteria</taxon>
        <taxon>Pseudomonadati</taxon>
        <taxon>Thermodesulfobacteriota</taxon>
        <taxon>Desulfobacteria</taxon>
        <taxon>Desulfobacterales</taxon>
        <taxon>Desulfatibacillaceae</taxon>
        <taxon>Desulfatibacillum</taxon>
    </lineage>
</organism>
<evidence type="ECO:0000256" key="1">
    <source>
        <dbReference type="ARBA" id="ARBA00022729"/>
    </source>
</evidence>
<name>B8FFV0_DESAL</name>
<dbReference type="KEGG" id="dal:Dalk_1808"/>
<dbReference type="eggNOG" id="COG3420">
    <property type="taxonomic scope" value="Bacteria"/>
</dbReference>
<accession>B8FFV0</accession>
<dbReference type="EMBL" id="CP001322">
    <property type="protein sequence ID" value="ACL03505.1"/>
    <property type="molecule type" value="Genomic_DNA"/>
</dbReference>
<dbReference type="InterPro" id="IPR032812">
    <property type="entry name" value="SbsA_Ig"/>
</dbReference>
<keyword evidence="2" id="KW-1015">Disulfide bond</keyword>
<dbReference type="SMART" id="SM00710">
    <property type="entry name" value="PbH1"/>
    <property type="match status" value="13"/>
</dbReference>
<dbReference type="Proteomes" id="UP000000739">
    <property type="component" value="Chromosome"/>
</dbReference>
<keyword evidence="1 4" id="KW-0732">Signal</keyword>
<dbReference type="PANTHER" id="PTHR47635">
    <property type="entry name" value="CUB DOMAIN-CONTAINING PROTEIN"/>
    <property type="match status" value="1"/>
</dbReference>
<dbReference type="InterPro" id="IPR015919">
    <property type="entry name" value="Cadherin-like_sf"/>
</dbReference>
<gene>
    <name evidence="6" type="ordered locus">Dalk_1808</name>
</gene>
<dbReference type="Pfam" id="PF13385">
    <property type="entry name" value="Laminin_G_3"/>
    <property type="match status" value="1"/>
</dbReference>
<dbReference type="SMART" id="SM00560">
    <property type="entry name" value="LamGL"/>
    <property type="match status" value="1"/>
</dbReference>
<dbReference type="Pfam" id="PF13205">
    <property type="entry name" value="Big_5"/>
    <property type="match status" value="1"/>
</dbReference>
<dbReference type="SUPFAM" id="SSF51126">
    <property type="entry name" value="Pectin lyase-like"/>
    <property type="match status" value="3"/>
</dbReference>
<dbReference type="GO" id="GO:0005509">
    <property type="term" value="F:calcium ion binding"/>
    <property type="evidence" value="ECO:0007669"/>
    <property type="project" value="InterPro"/>
</dbReference>
<sequence length="4075" mass="434485">MKARSSILSAFLTLACVAMLALPAMATTIASEIYPAAAYDSRAGVNQHLVVYLVDGEVSSPYTRTGYHIAGRFVDSLTGAAIGDPFVISDVGADLSVSGSEPDAAFAQTSTGGVYCVTWGQDGRTATDPHVYMQLIDADTGALFAGGNKLVSSISNTHDKLGATVAAYNAGTNSSKFMIAWTQFNGANYDIAGTLVTADGTIEGGVVDVANYSGADKESADVDYDYGQSSFLTVFSDYRNGDPMIYGQYMTDLGSGSGLTASVTSTDANFRISDDGLDAPLCLRPRAAYDTVTQKHVVVWQDGRNFSDTGYDIYCQALNVNSRVSSADIVVCENPYNQYSPALDSGNLGGAGIVWEDHRFDPQAGSGSPNGSIFGRALSLVDNSLSPERDFAVAVQNGDATHPVISSAGLDGSLVAYSEGATPYSIQWLHLGTSQLEETPDDFLIAHWAMNEGAGAIANDSTSNGYDGNITKAQWTEDKDGAKGSALYFDGASYVSVPNSSSFNTAISSAVTLAGWIKLDTDQNSYQTVIAKTASGNQAFWLGTYYGSPKFRISTSGSSWDGEIYADSIYLTPQKWYHLAGTYDGETMYLYLNGSLVGSCSLSGTVYASSASVTLGAADGNFLEGALDDVRVYGKALNFIDIAETAGLDALIRGFVFQNNPQTQSEDPLSGVVIEAVGNQNGDYYSAISDANGYYSLFVPSGCYELTMNPVDASPYIPFQATDYAEPAGAHEGGSIYDYELFAGGAFTITGGIQDYYSNPAGGVVFYRNDDLNIYYEVQTQDGVYTLTNLPAGEGVIGARAWDADFGSTAMTVDISADSVVTFTLTGGVPVFGTVSDEDGYPLEGVAVTYYAPYQPLTLTEYTDENGEFNILGAPDSGPGYVIASPDPDTRYCGSGRQYASYDNLHGGMAAGLIRLQKGVMVSGNVYDAANGDLTSGVNVEAGSLSMHAQGRTCGGGYSMVLPEGTHAIYSGGFFYDNAELAWWPYTEHPESLIAGNPVSVTVSAADVMSRTMVVTAPDMYVTLIDDGGALEVTVVDENSSWMGSGGEFVCAAYVPGTLSGTFDPNVTVQNPVSTMVLTQTLGAPTYMAPFPLGQNYDLYLTWVQSDGYGGEVTTILDSAFNVPITSASAITFTLPAACNSVAYGEVTAGYTTYSGALVYLTDVNGDIAGWGTSGMSGFMFYNVPVGADYTVTAYAPEDGATDSNTGYEATEGGADYFGDLELTKTATPALALIQTHRVNAHDDVFDGSRTSGGDYHYQVRNSVWFESPYGVLLNVDDINASLEPGRSTENVMASEDVMNDGMWETHNYIPENNYDVCGPQCTEICSNPVYNWGGEYSSIYFNSDMSDGLEYSMVDSAQSTWAGGLVVTRTADVTSGAGNFVQVVTVSAKVTDGTPGDVYTGTLQLRVYNTDHILGNADVRDWTPGVDENGYDVNDGFNSAWGFAYYNIENPIIGHEYSYSKYVDVSVNGNVANDVFYMPRTRVRLTEYLGAPNYSVDQYGIYLSESGTLGDMHLMSNATPMEFLPGYLRKLYRREVQHEMEIGEIGATRPALTASYPQNGDMGIAPAAVISMTIDKPGMWGGYFLNVEDQWGNLIADTDLGPYPYNVSFVDSVSQNDTMTFTPDGGFAPGTAYGVTAMLRDSTYYRTATATDKDLINFWFATAPEPGDVTPPQVVSTRPYDGETGVPTMITDKMDSYQIVVNFSEAVKYMSTELTTMYILDGPGGSSLGTIPITSKWMGHRFAIFPNDELQANTTYRIELFKGNATTGIQDLSSNLIYANYVFEFTTGDADTQGPTLSMPLDGAADVAVKNPSIVLYADEELDPATLILGTTLHLYAGDEDISSLFDVQYLKARQGVQFFLNAENQFTVFPNDTVITLIVDTELPDAVTDMAGNAPVGGTASQSFSFRTVPTFGNSMPSFYNMITRVGPQYPQVYNTANGYYVNASAYIADDGYDAIDRGLYRKQESSVDPMYGRVITMTIGDFSAAMEGYTESLWNYQTWDYDMPPGADLIPGDYDLEITAYDTACHSATLTQPVRVYQFKPSMESPSDGSLVVAPVTLAWSPINGEAAGYYVQLSQNGFDSWLASYFIPEDGRSGNYTFTIPEDADLGGVGATVQWRVIAVASLNQPFSPLGGSIASMQEFTLGEDSDPPWLSDSSPYGGETDVEPTAGIYLTITDDVSGVDVSSLDVQLNSISLTGLTIDDSNPNEVYVSYTPEAPWYAGDTHTLSVYCQDYQGQDISPSPTVITFTVRANRGEGDPIMVPTDFATVQGALDSATYGDHILIENGSYSESLSLTGRHTGITLTGSGYQKTTLLGPGTAPVINVENSSEIIIRDMTITNGTYGIKVNNADIVDIINCRIAGNTADGVNITGNSYYDLTNNLIYGNLNWGVYLFSTVGMKAGSPLEAELLNNTIADNYQGGVYAYSSSVYAYYNIVAENTGNGVYDDVAAFYWDYNLVYGNGVNYTDVTPGANDVNEDPLFVDTGNLAVLDNDYHLQNGSPAIDMIPNAVPGTEPPPAAPGDDLDENIRPQFNPGGDYDAGCYEMTDDSAPFIEWAVPENGDTGVSPAGPWHLELKDYGSGIDEITLYVGVNTGYLQADIVTSFTVTGSLLVDIYPQSPAGLEESVCIDVTVSDKAGNSMNQESYCFTTRGNTGLYVNPGDSISEILQTAVSGDVVYVNPGDYVDNLVVPNIQSGVVLTSTGGPEVTTITSAWALTQVATGEGTTFVNAPVGPVLSIEDVDSFTISGFTLELGSDIVQVHSDADNVLISGNVISGCVGHVGGGGAIMWLSGSGIDLTSEGNCRIENNLIMHNGWGVNIWDETSDNGMAPAPVIVNNTVVTNMVSGVYVDEGAPYIYYNILAYNRDYGLEVDDSAVNDYNCLYSNTAGNSIGVTLGANTIQDDPLFVDPAHNDFQVEGFSPCVDAFDESEASVSPEAPYVDILGVSRPQGQGYDLGCYEKTDANAPYLIWAVPDDGDMDASPSGPWRFELDDNESGVNPLSVTVQVDYGDIPGVLSASETVSGTVLCSWTPDSPLDANHNVNFKIWAYDYTGNQFSTTLYFRTRGPITITVPTDYPTIQEGLDAAASGDTVQVLAGTYTENLEITSAHSGVSLIGAGAGQTMIQGELVDFDGLLRPAGPVIDITDADGFSVENFTLTYGTCGVFIDVDADNIVVSKNIISGNYDDNVLIYSGSSSIRIENNLIQFAARGSGIAIEDYNTSDGLTPAPKIVNNTVVSNTFHGISADDAAPTFFYNISAENGSYGFYYGNSVVTRAYNCAWSNGTNFPTILGTGEIEADPMFTDSANGDFTLQPDSPCIDAIPQNVAEGGTVTAPDMDLLERPRPLGPNNEYDMGCYEEYGLTITSTPPDSVLEGGQYTYQPAVYGDVVSWAFGPDDQRPTGMTIDPLDGEIAYTAGADDAGTYTVQIAATDVHGRTTYQTFTLTVTAVSNGPGAPAAVLEPPYYAMINRTFDLEFTASNPESATLEYSMVTGPTGMDFPDVYTPELEWTPTQGQTGVYPFQVQVSDGTTTVQGDNLTVTVLDPLEAAPAKASPLILVTGPVTTTVAVNCQIEGGLAPYSVDVGNPDYGIIIDLDAQAGTFTFMPLDKGKTSLWVYDSAGFSLTVGPYDVQKMQVELAADPQYAPAGQGVDMGVDDQQSDIYGLGFSVPDSSTSAPVTFTIGTISSGAPYLAEGSSSVVQIGPDGTTFAIPATLQFPYTGGGDINSQLVFTFNPETGRWEYVPNDGNDGSFITVNLQHLSLYTLAEPSENELNVTGGKTMEYYRMVSFPLYPAAESSIVEILGDDANLGAYDDTMWRIFAFDPLDQASGDANEYYVEGNEADFARQFPMEPGQAYWLISRNSGTVTVPGLQVDESEGYYMTLQAGWNMIGNPFDNYVNWVLTLASTDGETYYHPNSVNSPLYGKDLFTYDPANAAAGDDGYVIVTQLKPNGGYWINNPAGMPITFWIPSYAIGDNVKSAAAAKSEPSFLASVKRKISRAIQGQAWADDDDERPPKAPGTSGANAGSSSDSIGVAEGDGGGGGCFVDAASNSSAASPVWLLLAAGLLAAAMLRRRNA</sequence>
<feature type="region of interest" description="Disordered" evidence="3">
    <location>
        <begin position="2512"/>
        <end position="2537"/>
    </location>
</feature>